<dbReference type="CDD" id="cd03214">
    <property type="entry name" value="ABC_Iron-Siderophores_B12_Hemin"/>
    <property type="match status" value="1"/>
</dbReference>
<keyword evidence="2" id="KW-0547">Nucleotide-binding</keyword>
<evidence type="ECO:0000313" key="14">
    <source>
        <dbReference type="Proteomes" id="UP000185608"/>
    </source>
</evidence>
<reference evidence="13" key="3">
    <citation type="journal article" date="2017" name="ISME J.">
        <title>Discovery of anaerobic lithoheterotrophic haloarchaea, ubiquitous in hypersaline habitats.</title>
        <authorList>
            <person name="Sorokin D.Y."/>
            <person name="Messina E."/>
            <person name="Smedile F."/>
            <person name="Roman P."/>
            <person name="Damste J.S.S."/>
            <person name="Ciordia S."/>
            <person name="Mena M.C."/>
            <person name="Ferrer M."/>
            <person name="Golyshin P.N."/>
            <person name="Kublanov I.V."/>
            <person name="Samarov N.I."/>
            <person name="Toshchakov S.V."/>
            <person name="La Cono V."/>
            <person name="Yakimov M.M."/>
        </authorList>
    </citation>
    <scope>NUCLEOTIDE SEQUENCE</scope>
    <source>
        <strain evidence="13">HSR6</strain>
    </source>
</reference>
<dbReference type="InterPro" id="IPR003439">
    <property type="entry name" value="ABC_transporter-like_ATP-bd"/>
</dbReference>
<dbReference type="PROSITE" id="PS50893">
    <property type="entry name" value="ABC_TRANSPORTER_2"/>
    <property type="match status" value="1"/>
</dbReference>
<keyword evidence="3 12" id="KW-0067">ATP-binding</keyword>
<dbReference type="AlphaFoldDB" id="A0A1D8S3B4"/>
<dbReference type="InterPro" id="IPR003593">
    <property type="entry name" value="AAA+_ATPase"/>
</dbReference>
<accession>A0A1D8S3B4</accession>
<keyword evidence="15" id="KW-1185">Reference proteome</keyword>
<dbReference type="FunFam" id="3.40.50.300:FF:000134">
    <property type="entry name" value="Iron-enterobactin ABC transporter ATP-binding protein"/>
    <property type="match status" value="1"/>
</dbReference>
<proteinExistence type="predicted"/>
<dbReference type="SUPFAM" id="SSF52540">
    <property type="entry name" value="P-loop containing nucleoside triphosphate hydrolases"/>
    <property type="match status" value="1"/>
</dbReference>
<dbReference type="PANTHER" id="PTHR42794">
    <property type="entry name" value="HEMIN IMPORT ATP-BINDING PROTEIN HMUV"/>
    <property type="match status" value="1"/>
</dbReference>
<keyword evidence="4" id="KW-1278">Translocase</keyword>
<dbReference type="Proteomes" id="UP000186165">
    <property type="component" value="Chromosome"/>
</dbReference>
<dbReference type="EC" id="7.6.2.8" evidence="8"/>
<comment type="function">
    <text evidence="6">Required for corrinoid utilization. Probably part of the ABC transporter complex BtuCDF involved in cobalamin (vitamin B12) import. Probably responsible for energy coupling to the transport system.</text>
</comment>
<evidence type="ECO:0000256" key="5">
    <source>
        <dbReference type="ARBA" id="ARBA00050590"/>
    </source>
</evidence>
<organism evidence="12 14">
    <name type="scientific">Halodesulfurarchaeum formicicum</name>
    <dbReference type="NCBI Taxonomy" id="1873524"/>
    <lineage>
        <taxon>Archaea</taxon>
        <taxon>Methanobacteriati</taxon>
        <taxon>Methanobacteriota</taxon>
        <taxon>Stenosarchaea group</taxon>
        <taxon>Halobacteria</taxon>
        <taxon>Halobacteriales</taxon>
        <taxon>Halobacteriaceae</taxon>
        <taxon>Halodesulfurarchaeum</taxon>
    </lineage>
</organism>
<gene>
    <name evidence="13" type="ORF">HSR6_0671</name>
    <name evidence="12" type="ORF">HTSR_0646</name>
</gene>
<dbReference type="GO" id="GO:0016887">
    <property type="term" value="F:ATP hydrolysis activity"/>
    <property type="evidence" value="ECO:0007669"/>
    <property type="project" value="InterPro"/>
</dbReference>
<dbReference type="SMART" id="SM00382">
    <property type="entry name" value="AAA"/>
    <property type="match status" value="1"/>
</dbReference>
<evidence type="ECO:0000256" key="1">
    <source>
        <dbReference type="ARBA" id="ARBA00022448"/>
    </source>
</evidence>
<sequence length="258" mass="27618">MTLEIEDLAVAYDDTPVLDGVSLSVSSGSIHALLGPNGVGKSTLLRAATGLLEPDRGQVLVEGTSISDLSGPERAETIAYVPQSESPTFATSVFQAVLLGRTPHTSWRPSHEDRDRVGAVLSQLGLADYATRPTDTLSQGQRRKVAIARLLVQEPAMMVLDEPTASLDLRHRLDVLEILENQTRDRSVGTLLAMHDIELAARFADTVSILADGQVFDSGTPESVLTAATIESVYGVSATVDRHDGRLHVDAQGSRRVS</sequence>
<dbReference type="InterPro" id="IPR017871">
    <property type="entry name" value="ABC_transporter-like_CS"/>
</dbReference>
<protein>
    <recommendedName>
        <fullName evidence="9">Cobalamin import ATP-binding protein BtuD</fullName>
        <ecNumber evidence="8">7.6.2.8</ecNumber>
    </recommendedName>
    <alternativeName>
        <fullName evidence="10">Vitamin B12-transporting ATPase</fullName>
    </alternativeName>
</protein>
<dbReference type="KEGG" id="halh:HTSR_0646"/>
<evidence type="ECO:0000256" key="2">
    <source>
        <dbReference type="ARBA" id="ARBA00022741"/>
    </source>
</evidence>
<dbReference type="KEGG" id="hhsr:HSR6_0671"/>
<dbReference type="Pfam" id="PF00005">
    <property type="entry name" value="ABC_tran"/>
    <property type="match status" value="1"/>
</dbReference>
<dbReference type="EMBL" id="CP016070">
    <property type="protein sequence ID" value="AOW79839.1"/>
    <property type="molecule type" value="Genomic_DNA"/>
</dbReference>
<dbReference type="EMBL" id="CP016804">
    <property type="protein sequence ID" value="APE95131.1"/>
    <property type="molecule type" value="Genomic_DNA"/>
</dbReference>
<evidence type="ECO:0000313" key="12">
    <source>
        <dbReference type="EMBL" id="AOW79839.1"/>
    </source>
</evidence>
<dbReference type="RefSeq" id="WP_070364580.1">
    <property type="nucleotide sequence ID" value="NZ_CP016070.1"/>
</dbReference>
<evidence type="ECO:0000256" key="3">
    <source>
        <dbReference type="ARBA" id="ARBA00022840"/>
    </source>
</evidence>
<dbReference type="InterPro" id="IPR027417">
    <property type="entry name" value="P-loop_NTPase"/>
</dbReference>
<name>A0A1D8S3B4_9EURY</name>
<dbReference type="Proteomes" id="UP000185608">
    <property type="component" value="Chromosome"/>
</dbReference>
<dbReference type="OrthoDB" id="24644at2157"/>
<dbReference type="PROSITE" id="PS00211">
    <property type="entry name" value="ABC_TRANSPORTER_1"/>
    <property type="match status" value="1"/>
</dbReference>
<dbReference type="GO" id="GO:0005524">
    <property type="term" value="F:ATP binding"/>
    <property type="evidence" value="ECO:0007669"/>
    <property type="project" value="UniProtKB-KW"/>
</dbReference>
<evidence type="ECO:0000256" key="8">
    <source>
        <dbReference type="ARBA" id="ARBA00066387"/>
    </source>
</evidence>
<accession>A0A1J1ABG9</accession>
<dbReference type="GeneID" id="30417193"/>
<comment type="subunit">
    <text evidence="7">The complex is composed of two ATP-binding proteins (BtuD), two transmembrane proteins (BtuC) and a solute-binding protein (BtuF).</text>
</comment>
<dbReference type="STRING" id="1873524.HSR6_0671"/>
<feature type="domain" description="ABC transporter" evidence="11">
    <location>
        <begin position="3"/>
        <end position="237"/>
    </location>
</feature>
<reference evidence="12 14" key="1">
    <citation type="submission" date="2016-06" db="EMBL/GenBank/DDBJ databases">
        <title>Discovery of anaerobic lithoheterotrophic haloarchaeon capable of sulfur respiration by hydrogen and formate.</title>
        <authorList>
            <person name="Sorokin D.Y."/>
            <person name="Kublanov I.V."/>
            <person name="Roman P."/>
            <person name="Sinninghe Damste J.S."/>
            <person name="Golyshin P.N."/>
            <person name="Rojo D."/>
            <person name="Ciordia S."/>
            <person name="Mena Md.C."/>
            <person name="Ferrer M."/>
            <person name="Smedile F."/>
            <person name="Messina E."/>
            <person name="La Cono V."/>
            <person name="Yakimov M.M."/>
        </authorList>
    </citation>
    <scope>NUCLEOTIDE SEQUENCE [LARGE SCALE GENOMIC DNA]</scope>
    <source>
        <strain evidence="12 14">HTSR1</strain>
    </source>
</reference>
<evidence type="ECO:0000313" key="13">
    <source>
        <dbReference type="EMBL" id="APE95131.1"/>
    </source>
</evidence>
<evidence type="ECO:0000313" key="15">
    <source>
        <dbReference type="Proteomes" id="UP000186165"/>
    </source>
</evidence>
<dbReference type="Gene3D" id="3.40.50.300">
    <property type="entry name" value="P-loop containing nucleotide triphosphate hydrolases"/>
    <property type="match status" value="1"/>
</dbReference>
<reference evidence="15" key="2">
    <citation type="submission" date="2016-08" db="EMBL/GenBank/DDBJ databases">
        <title>Discovery of first anaerobic lithoheterotrophic haloarchae widely represented in hypersaline habitats.</title>
        <authorList>
            <person name="Sorokin D.Y."/>
            <person name="Kublanov I.V."/>
            <person name="Roman P."/>
            <person name="Sinninghe Damste J.S."/>
            <person name="Golyshin P.N."/>
            <person name="Rojo D."/>
            <person name="Ciordia S."/>
            <person name="Mena Md.C."/>
            <person name="Ferrer M."/>
            <person name="Smedile F."/>
            <person name="Messina E."/>
            <person name="La Cono V."/>
            <person name="Yakimov M.M."/>
        </authorList>
    </citation>
    <scope>NUCLEOTIDE SEQUENCE [LARGE SCALE GENOMIC DNA]</scope>
    <source>
        <strain evidence="15">HSR6</strain>
    </source>
</reference>
<evidence type="ECO:0000256" key="7">
    <source>
        <dbReference type="ARBA" id="ARBA00064420"/>
    </source>
</evidence>
<evidence type="ECO:0000259" key="11">
    <source>
        <dbReference type="PROSITE" id="PS50893"/>
    </source>
</evidence>
<evidence type="ECO:0000256" key="9">
    <source>
        <dbReference type="ARBA" id="ARBA00073649"/>
    </source>
</evidence>
<dbReference type="PANTHER" id="PTHR42794:SF1">
    <property type="entry name" value="HEMIN IMPORT ATP-BINDING PROTEIN HMUV"/>
    <property type="match status" value="1"/>
</dbReference>
<dbReference type="GO" id="GO:0015420">
    <property type="term" value="F:ABC-type vitamin B12 transporter activity"/>
    <property type="evidence" value="ECO:0007669"/>
    <property type="project" value="UniProtKB-EC"/>
</dbReference>
<evidence type="ECO:0000256" key="6">
    <source>
        <dbReference type="ARBA" id="ARBA00058960"/>
    </source>
</evidence>
<comment type="catalytic activity">
    <reaction evidence="5">
        <text>an R-cob(III)alamin(out) + ATP + H2O = an R-cob(III)alamin(in) + ADP + phosphate + H(+)</text>
        <dbReference type="Rhea" id="RHEA:17873"/>
        <dbReference type="ChEBI" id="CHEBI:15377"/>
        <dbReference type="ChEBI" id="CHEBI:15378"/>
        <dbReference type="ChEBI" id="CHEBI:30616"/>
        <dbReference type="ChEBI" id="CHEBI:43474"/>
        <dbReference type="ChEBI" id="CHEBI:140785"/>
        <dbReference type="ChEBI" id="CHEBI:456216"/>
        <dbReference type="EC" id="7.6.2.8"/>
    </reaction>
</comment>
<keyword evidence="1" id="KW-0813">Transport</keyword>
<evidence type="ECO:0000256" key="4">
    <source>
        <dbReference type="ARBA" id="ARBA00022967"/>
    </source>
</evidence>
<evidence type="ECO:0000256" key="10">
    <source>
        <dbReference type="ARBA" id="ARBA00077139"/>
    </source>
</evidence>